<dbReference type="InterPro" id="IPR029058">
    <property type="entry name" value="AB_hydrolase_fold"/>
</dbReference>
<dbReference type="OMA" id="WWAERNK"/>
<protein>
    <recommendedName>
        <fullName evidence="5">Phospholipase A1</fullName>
        <ecNumber evidence="5">3.1.1.-</ecNumber>
    </recommendedName>
</protein>
<dbReference type="FunCoup" id="A0A251VKU7">
    <property type="interactions" value="99"/>
</dbReference>
<dbReference type="GO" id="GO:0016042">
    <property type="term" value="P:lipid catabolic process"/>
    <property type="evidence" value="ECO:0007669"/>
    <property type="project" value="UniProtKB-UniRule"/>
</dbReference>
<gene>
    <name evidence="8" type="ORF">HannXRQ_Chr01g0005201</name>
    <name evidence="7" type="ORF">HanXRQr2_Chr01g0005421</name>
</gene>
<dbReference type="Gene3D" id="3.40.50.1820">
    <property type="entry name" value="alpha/beta hydrolase"/>
    <property type="match status" value="1"/>
</dbReference>
<evidence type="ECO:0000313" key="8">
    <source>
        <dbReference type="EMBL" id="OTG36218.1"/>
    </source>
</evidence>
<dbReference type="PANTHER" id="PTHR31828:SF52">
    <property type="entry name" value="PHOSPHOLIPASE A1"/>
    <property type="match status" value="1"/>
</dbReference>
<comment type="similarity">
    <text evidence="1 5">Belongs to the AB hydrolase superfamily. Lipase family.</text>
</comment>
<dbReference type="GO" id="GO:0008970">
    <property type="term" value="F:phospholipase A1 activity"/>
    <property type="evidence" value="ECO:0007669"/>
    <property type="project" value="UniProtKB-UniRule"/>
</dbReference>
<dbReference type="EMBL" id="MNCJ02000316">
    <property type="protein sequence ID" value="KAF5820726.1"/>
    <property type="molecule type" value="Genomic_DNA"/>
</dbReference>
<dbReference type="CDD" id="cd00519">
    <property type="entry name" value="Lipase_3"/>
    <property type="match status" value="1"/>
</dbReference>
<name>A0A251VKU7_HELAN</name>
<evidence type="ECO:0000256" key="1">
    <source>
        <dbReference type="ARBA" id="ARBA00010701"/>
    </source>
</evidence>
<reference evidence="8" key="2">
    <citation type="submission" date="2017-02" db="EMBL/GenBank/DDBJ databases">
        <title>Sunflower complete genome.</title>
        <authorList>
            <person name="Langlade N."/>
            <person name="Munos S."/>
        </authorList>
    </citation>
    <scope>NUCLEOTIDE SEQUENCE [LARGE SCALE GENOMIC DNA]</scope>
    <source>
        <tissue evidence="8">Leaves</tissue>
    </source>
</reference>
<dbReference type="AlphaFoldDB" id="A0A251VKU7"/>
<evidence type="ECO:0000256" key="3">
    <source>
        <dbReference type="ARBA" id="ARBA00022963"/>
    </source>
</evidence>
<dbReference type="InterPro" id="IPR002921">
    <property type="entry name" value="Fungal_lipase-type"/>
</dbReference>
<evidence type="ECO:0000313" key="9">
    <source>
        <dbReference type="Proteomes" id="UP000215914"/>
    </source>
</evidence>
<accession>A0A251VKU7</accession>
<dbReference type="EC" id="3.1.1.-" evidence="5"/>
<keyword evidence="4 5" id="KW-0443">Lipid metabolism</keyword>
<dbReference type="Gramene" id="mRNA:HanXRQr2_Chr01g0005421">
    <property type="protein sequence ID" value="mRNA:HanXRQr2_Chr01g0005421"/>
    <property type="gene ID" value="HanXRQr2_Chr01g0005421"/>
</dbReference>
<evidence type="ECO:0000256" key="2">
    <source>
        <dbReference type="ARBA" id="ARBA00022801"/>
    </source>
</evidence>
<dbReference type="GO" id="GO:0005737">
    <property type="term" value="C:cytoplasm"/>
    <property type="evidence" value="ECO:0007669"/>
    <property type="project" value="UniProtKB-ARBA"/>
</dbReference>
<dbReference type="EMBL" id="CM007890">
    <property type="protein sequence ID" value="OTG36218.1"/>
    <property type="molecule type" value="Genomic_DNA"/>
</dbReference>
<dbReference type="OrthoDB" id="438440at2759"/>
<dbReference type="InterPro" id="IPR033556">
    <property type="entry name" value="PLA"/>
</dbReference>
<dbReference type="Pfam" id="PF01764">
    <property type="entry name" value="Lipase_3"/>
    <property type="match status" value="1"/>
</dbReference>
<evidence type="ECO:0000256" key="5">
    <source>
        <dbReference type="RuleBase" id="RU367093"/>
    </source>
</evidence>
<sequence>MSIQEIKRDMGNIAKNWKKLSGETYWKDALDPPSPDLRTYINHYGEMAEATYDAYIQVTPSKNAGNVKYARKNLLEKVGLLKGQPLNQYKVTKYMYATSAVILPGAFVTSSDPHAWSRKSNWIGFTAVATDEGKKALGRRDILVAWRGTVNPSDMIHDSEFKLVSAPIIFGENHKDDPKVHEGWYSIYTTNDLNTRYNKTSARDQAMEEVKKLVKEYEHEDISLTLTGHSMGAAVAALMALDIVIHGFNKLATAPPKVCPVTVFAFATPKVGDSSFKKVFDSMKQLYCLRINNSPDVVPKYPLLGYSDVGTELVIDTLKSPYLKGPGNPGIWHNMEGYLHGVAGVQTSLFRRFNLEINRDISLVNKFGDILEDKYGIPGFWFTERNNGMVQKEDGSWELKDHEEDTDP</sequence>
<dbReference type="SUPFAM" id="SSF53474">
    <property type="entry name" value="alpha/beta-Hydrolases"/>
    <property type="match status" value="1"/>
</dbReference>
<reference evidence="7" key="3">
    <citation type="submission" date="2020-06" db="EMBL/GenBank/DDBJ databases">
        <title>Helianthus annuus Genome sequencing and assembly Release 2.</title>
        <authorList>
            <person name="Gouzy J."/>
            <person name="Langlade N."/>
            <person name="Munos S."/>
        </authorList>
    </citation>
    <scope>NUCLEOTIDE SEQUENCE</scope>
    <source>
        <tissue evidence="7">Leaves</tissue>
    </source>
</reference>
<dbReference type="FunFam" id="3.40.50.1820:FF:000065">
    <property type="entry name" value="Phospholipase A1-II 3"/>
    <property type="match status" value="1"/>
</dbReference>
<feature type="domain" description="Fungal lipase-type" evidence="6">
    <location>
        <begin position="144"/>
        <end position="303"/>
    </location>
</feature>
<evidence type="ECO:0000259" key="6">
    <source>
        <dbReference type="Pfam" id="PF01764"/>
    </source>
</evidence>
<reference evidence="7 9" key="1">
    <citation type="journal article" date="2017" name="Nature">
        <title>The sunflower genome provides insights into oil metabolism, flowering and Asterid evolution.</title>
        <authorList>
            <person name="Badouin H."/>
            <person name="Gouzy J."/>
            <person name="Grassa C.J."/>
            <person name="Murat F."/>
            <person name="Staton S.E."/>
            <person name="Cottret L."/>
            <person name="Lelandais-Briere C."/>
            <person name="Owens G.L."/>
            <person name="Carrere S."/>
            <person name="Mayjonade B."/>
            <person name="Legrand L."/>
            <person name="Gill N."/>
            <person name="Kane N.C."/>
            <person name="Bowers J.E."/>
            <person name="Hubner S."/>
            <person name="Bellec A."/>
            <person name="Berard A."/>
            <person name="Berges H."/>
            <person name="Blanchet N."/>
            <person name="Boniface M.C."/>
            <person name="Brunel D."/>
            <person name="Catrice O."/>
            <person name="Chaidir N."/>
            <person name="Claudel C."/>
            <person name="Donnadieu C."/>
            <person name="Faraut T."/>
            <person name="Fievet G."/>
            <person name="Helmstetter N."/>
            <person name="King M."/>
            <person name="Knapp S.J."/>
            <person name="Lai Z."/>
            <person name="Le Paslier M.C."/>
            <person name="Lippi Y."/>
            <person name="Lorenzon L."/>
            <person name="Mandel J.R."/>
            <person name="Marage G."/>
            <person name="Marchand G."/>
            <person name="Marquand E."/>
            <person name="Bret-Mestries E."/>
            <person name="Morien E."/>
            <person name="Nambeesan S."/>
            <person name="Nguyen T."/>
            <person name="Pegot-Espagnet P."/>
            <person name="Pouilly N."/>
            <person name="Raftis F."/>
            <person name="Sallet E."/>
            <person name="Schiex T."/>
            <person name="Thomas J."/>
            <person name="Vandecasteele C."/>
            <person name="Vares D."/>
            <person name="Vear F."/>
            <person name="Vautrin S."/>
            <person name="Crespi M."/>
            <person name="Mangin B."/>
            <person name="Burke J.M."/>
            <person name="Salse J."/>
            <person name="Munos S."/>
            <person name="Vincourt P."/>
            <person name="Rieseberg L.H."/>
            <person name="Langlade N.B."/>
        </authorList>
    </citation>
    <scope>NUCLEOTIDE SEQUENCE [LARGE SCALE GENOMIC DNA]</scope>
    <source>
        <strain evidence="9">cv. SF193</strain>
        <tissue evidence="7">Leaves</tissue>
    </source>
</reference>
<dbReference type="PANTHER" id="PTHR31828">
    <property type="entry name" value="PHOSPHOLIPASE A1-IIGAMMA"/>
    <property type="match status" value="1"/>
</dbReference>
<keyword evidence="9" id="KW-1185">Reference proteome</keyword>
<keyword evidence="3 5" id="KW-0442">Lipid degradation</keyword>
<comment type="function">
    <text evidence="5">Acylhydrolase that catalyzes the hydrolysis of phospholipids at the sn-1 position.</text>
</comment>
<dbReference type="InParanoid" id="A0A251VKU7"/>
<proteinExistence type="inferred from homology"/>
<dbReference type="Proteomes" id="UP000215914">
    <property type="component" value="Chromosome 1"/>
</dbReference>
<evidence type="ECO:0000313" key="7">
    <source>
        <dbReference type="EMBL" id="KAF5820726.1"/>
    </source>
</evidence>
<organism evidence="8 9">
    <name type="scientific">Helianthus annuus</name>
    <name type="common">Common sunflower</name>
    <dbReference type="NCBI Taxonomy" id="4232"/>
    <lineage>
        <taxon>Eukaryota</taxon>
        <taxon>Viridiplantae</taxon>
        <taxon>Streptophyta</taxon>
        <taxon>Embryophyta</taxon>
        <taxon>Tracheophyta</taxon>
        <taxon>Spermatophyta</taxon>
        <taxon>Magnoliopsida</taxon>
        <taxon>eudicotyledons</taxon>
        <taxon>Gunneridae</taxon>
        <taxon>Pentapetalae</taxon>
        <taxon>asterids</taxon>
        <taxon>campanulids</taxon>
        <taxon>Asterales</taxon>
        <taxon>Asteraceae</taxon>
        <taxon>Asteroideae</taxon>
        <taxon>Heliantheae alliance</taxon>
        <taxon>Heliantheae</taxon>
        <taxon>Helianthus</taxon>
    </lineage>
</organism>
<evidence type="ECO:0000256" key="4">
    <source>
        <dbReference type="ARBA" id="ARBA00023098"/>
    </source>
</evidence>
<keyword evidence="2 5" id="KW-0378">Hydrolase</keyword>